<reference evidence="1 2" key="1">
    <citation type="submission" date="2020-11" db="EMBL/GenBank/DDBJ databases">
        <title>Hymenobacter sp.</title>
        <authorList>
            <person name="Kim M.K."/>
        </authorList>
    </citation>
    <scope>NUCLEOTIDE SEQUENCE [LARGE SCALE GENOMIC DNA]</scope>
    <source>
        <strain evidence="1 2">BT594</strain>
    </source>
</reference>
<evidence type="ECO:0008006" key="3">
    <source>
        <dbReference type="Google" id="ProtNLM"/>
    </source>
</evidence>
<dbReference type="InterPro" id="IPR029044">
    <property type="entry name" value="Nucleotide-diphossugar_trans"/>
</dbReference>
<sequence>MSMLSLYAWTENASDKISFILYTDNEKYFEPYFKDIQITFVNLTPEVLADWKGKDNFMFRVKVKAIQDATIKYPDNDVLFLDSDTFLYTDSGPLLAMYGQDKTILYAREYSFNEAVSKGGRNSSLFLPVIKNNKIRIQGLEFEFSGNNYSWNTGVIGFSHKNLNLIDLSLELTDYLYERVKVFVIEQYSFSLIFQTQTNVQASDKYVYHYYSRKKPVDEYVLKFVSEVVQLNDLNNKKIFVKKFTADLFEKIKTNPQWEDRPVLMDKIKLLIERKGDVRILKHVLSIIKNKLLMRY</sequence>
<name>A0ABS0KWP0_9BACT</name>
<proteinExistence type="predicted"/>
<accession>A0ABS0KWP0</accession>
<organism evidence="1 2">
    <name type="scientific">Hymenobacter guriensis</name>
    <dbReference type="NCBI Taxonomy" id="2793065"/>
    <lineage>
        <taxon>Bacteria</taxon>
        <taxon>Pseudomonadati</taxon>
        <taxon>Bacteroidota</taxon>
        <taxon>Cytophagia</taxon>
        <taxon>Cytophagales</taxon>
        <taxon>Hymenobacteraceae</taxon>
        <taxon>Hymenobacter</taxon>
    </lineage>
</organism>
<evidence type="ECO:0000313" key="2">
    <source>
        <dbReference type="Proteomes" id="UP000601099"/>
    </source>
</evidence>
<comment type="caution">
    <text evidence="1">The sequence shown here is derived from an EMBL/GenBank/DDBJ whole genome shotgun (WGS) entry which is preliminary data.</text>
</comment>
<evidence type="ECO:0000313" key="1">
    <source>
        <dbReference type="EMBL" id="MBG8552293.1"/>
    </source>
</evidence>
<gene>
    <name evidence="1" type="ORF">I5L79_01980</name>
</gene>
<dbReference type="SUPFAM" id="SSF53448">
    <property type="entry name" value="Nucleotide-diphospho-sugar transferases"/>
    <property type="match status" value="1"/>
</dbReference>
<dbReference type="Gene3D" id="3.90.550.10">
    <property type="entry name" value="Spore Coat Polysaccharide Biosynthesis Protein SpsA, Chain A"/>
    <property type="match status" value="1"/>
</dbReference>
<keyword evidence="2" id="KW-1185">Reference proteome</keyword>
<protein>
    <recommendedName>
        <fullName evidence="3">Glycosyl transferase</fullName>
    </recommendedName>
</protein>
<dbReference type="EMBL" id="JADWYK010000001">
    <property type="protein sequence ID" value="MBG8552293.1"/>
    <property type="molecule type" value="Genomic_DNA"/>
</dbReference>
<dbReference type="Proteomes" id="UP000601099">
    <property type="component" value="Unassembled WGS sequence"/>
</dbReference>